<keyword evidence="5" id="KW-0963">Cytoplasm</keyword>
<comment type="subunit">
    <text evidence="5">Homodimer. Interacts with FtsZ.</text>
</comment>
<comment type="similarity">
    <text evidence="5">Belongs to the SepF family.</text>
</comment>
<feature type="region of interest" description="Disordered" evidence="6">
    <location>
        <begin position="17"/>
        <end position="38"/>
    </location>
</feature>
<evidence type="ECO:0000256" key="5">
    <source>
        <dbReference type="HAMAP-Rule" id="MF_01197"/>
    </source>
</evidence>
<evidence type="ECO:0000256" key="2">
    <source>
        <dbReference type="ARBA" id="ARBA00023210"/>
    </source>
</evidence>
<dbReference type="InterPro" id="IPR007561">
    <property type="entry name" value="Cell_div_SepF/SepF-rel"/>
</dbReference>
<keyword evidence="2 5" id="KW-0717">Septation</keyword>
<dbReference type="GO" id="GO:0000917">
    <property type="term" value="P:division septum assembly"/>
    <property type="evidence" value="ECO:0007669"/>
    <property type="project" value="UniProtKB-KW"/>
</dbReference>
<dbReference type="GO" id="GO:0043093">
    <property type="term" value="P:FtsZ-dependent cytokinesis"/>
    <property type="evidence" value="ECO:0007669"/>
    <property type="project" value="UniProtKB-UniRule"/>
</dbReference>
<dbReference type="Gene3D" id="3.30.110.150">
    <property type="entry name" value="SepF-like protein"/>
    <property type="match status" value="1"/>
</dbReference>
<evidence type="ECO:0000256" key="3">
    <source>
        <dbReference type="ARBA" id="ARBA00023306"/>
    </source>
</evidence>
<keyword evidence="1 5" id="KW-0132">Cell division</keyword>
<comment type="subcellular location">
    <subcellularLocation>
        <location evidence="5">Cytoplasm</location>
    </subcellularLocation>
    <text evidence="5">Localizes to the division site, in a FtsZ-dependent manner.</text>
</comment>
<dbReference type="Pfam" id="PF04472">
    <property type="entry name" value="SepF"/>
    <property type="match status" value="1"/>
</dbReference>
<dbReference type="GO" id="GO:0005737">
    <property type="term" value="C:cytoplasm"/>
    <property type="evidence" value="ECO:0007669"/>
    <property type="project" value="UniProtKB-SubCell"/>
</dbReference>
<dbReference type="PANTHER" id="PTHR35798">
    <property type="entry name" value="CELL DIVISION PROTEIN SEPF"/>
    <property type="match status" value="1"/>
</dbReference>
<evidence type="ECO:0000256" key="4">
    <source>
        <dbReference type="ARBA" id="ARBA00044936"/>
    </source>
</evidence>
<dbReference type="InterPro" id="IPR038594">
    <property type="entry name" value="SepF-like_sf"/>
</dbReference>
<name>A0A2R6Y359_9BACL</name>
<evidence type="ECO:0000256" key="6">
    <source>
        <dbReference type="SAM" id="MobiDB-lite"/>
    </source>
</evidence>
<reference evidence="8" key="1">
    <citation type="journal article" date="2018" name="Sci. Rep.">
        <title>Lignite coal burning seam in the remote Altai Mountains harbors a hydrogen-driven thermophilic microbial community.</title>
        <authorList>
            <person name="Kadnikov V.V."/>
            <person name="Mardanov A.V."/>
            <person name="Ivasenko D.A."/>
            <person name="Antsiferov D.V."/>
            <person name="Beletsky A.V."/>
            <person name="Karnachuk O.V."/>
            <person name="Ravin N.V."/>
        </authorList>
    </citation>
    <scope>NUCLEOTIDE SEQUENCE [LARGE SCALE GENOMIC DNA]</scope>
</reference>
<dbReference type="AlphaFoldDB" id="A0A2R6Y359"/>
<accession>A0A2R6Y359</accession>
<keyword evidence="3 5" id="KW-0131">Cell cycle</keyword>
<protein>
    <recommendedName>
        <fullName evidence="5">Cell division protein SepF</fullName>
    </recommendedName>
</protein>
<dbReference type="EMBL" id="PEBX01000013">
    <property type="protein sequence ID" value="PTQ57093.1"/>
    <property type="molecule type" value="Genomic_DNA"/>
</dbReference>
<sequence length="142" mass="16321">MMGKVLSYLGITDEKEEEASEHIPDLQSGKLSGRRERDEHRIVSLDEARGRSNKVVLMEPGTFNDVKEIADHLRARRSVIVNLHRIRTDHLQRMKDFLSGSVYVLDGEFKRLGEDVYLLAPAQVDVEGVIAIWEEADERHER</sequence>
<proteinExistence type="inferred from homology"/>
<evidence type="ECO:0000313" key="7">
    <source>
        <dbReference type="EMBL" id="PTQ57093.1"/>
    </source>
</evidence>
<dbReference type="HAMAP" id="MF_01197">
    <property type="entry name" value="SepF"/>
    <property type="match status" value="1"/>
</dbReference>
<dbReference type="Proteomes" id="UP000244338">
    <property type="component" value="Unassembled WGS sequence"/>
</dbReference>
<comment type="function">
    <text evidence="4 5">Cell division protein that is part of the divisome complex and is recruited early to the Z-ring. Probably stimulates Z-ring formation, perhaps through the cross-linking of FtsZ protofilaments. Its function overlaps with FtsA.</text>
</comment>
<evidence type="ECO:0000313" key="8">
    <source>
        <dbReference type="Proteomes" id="UP000244338"/>
    </source>
</evidence>
<organism evidence="7 8">
    <name type="scientific">Candidatus Carbonibacillus altaicus</name>
    <dbReference type="NCBI Taxonomy" id="2163959"/>
    <lineage>
        <taxon>Bacteria</taxon>
        <taxon>Bacillati</taxon>
        <taxon>Bacillota</taxon>
        <taxon>Bacilli</taxon>
        <taxon>Bacillales</taxon>
        <taxon>Candidatus Carbonibacillus</taxon>
    </lineage>
</organism>
<dbReference type="InterPro" id="IPR023052">
    <property type="entry name" value="Cell_div_SepF"/>
</dbReference>
<dbReference type="PANTHER" id="PTHR35798:SF1">
    <property type="entry name" value="CELL DIVISION PROTEIN SEPF"/>
    <property type="match status" value="1"/>
</dbReference>
<comment type="caution">
    <text evidence="7">The sequence shown here is derived from an EMBL/GenBank/DDBJ whole genome shotgun (WGS) entry which is preliminary data.</text>
</comment>
<gene>
    <name evidence="5" type="primary">sepF</name>
    <name evidence="7" type="ORF">BSOLF_2244</name>
</gene>
<evidence type="ECO:0000256" key="1">
    <source>
        <dbReference type="ARBA" id="ARBA00022618"/>
    </source>
</evidence>